<dbReference type="Proteomes" id="UP000214646">
    <property type="component" value="Unassembled WGS sequence"/>
</dbReference>
<dbReference type="EMBL" id="NIDE01000017">
    <property type="protein sequence ID" value="OWK36654.1"/>
    <property type="molecule type" value="Genomic_DNA"/>
</dbReference>
<name>A0A225DAG3_9BACT</name>
<organism evidence="1 2">
    <name type="scientific">Fimbriiglobus ruber</name>
    <dbReference type="NCBI Taxonomy" id="1908690"/>
    <lineage>
        <taxon>Bacteria</taxon>
        <taxon>Pseudomonadati</taxon>
        <taxon>Planctomycetota</taxon>
        <taxon>Planctomycetia</taxon>
        <taxon>Gemmatales</taxon>
        <taxon>Gemmataceae</taxon>
        <taxon>Fimbriiglobus</taxon>
    </lineage>
</organism>
<accession>A0A225DAG3</accession>
<comment type="caution">
    <text evidence="1">The sequence shown here is derived from an EMBL/GenBank/DDBJ whole genome shotgun (WGS) entry which is preliminary data.</text>
</comment>
<reference evidence="2" key="1">
    <citation type="submission" date="2017-06" db="EMBL/GenBank/DDBJ databases">
        <title>Genome analysis of Fimbriiglobus ruber SP5, the first member of the order Planctomycetales with confirmed chitinolytic capability.</title>
        <authorList>
            <person name="Ravin N.V."/>
            <person name="Rakitin A.L."/>
            <person name="Ivanova A.A."/>
            <person name="Beletsky A.V."/>
            <person name="Kulichevskaya I.S."/>
            <person name="Mardanov A.V."/>
            <person name="Dedysh S.N."/>
        </authorList>
    </citation>
    <scope>NUCLEOTIDE SEQUENCE [LARGE SCALE GENOMIC DNA]</scope>
    <source>
        <strain evidence="2">SP5</strain>
    </source>
</reference>
<evidence type="ECO:0000313" key="1">
    <source>
        <dbReference type="EMBL" id="OWK36654.1"/>
    </source>
</evidence>
<proteinExistence type="predicted"/>
<keyword evidence="2" id="KW-1185">Reference proteome</keyword>
<gene>
    <name evidence="1" type="ORF">FRUB_09217</name>
</gene>
<protein>
    <submittedName>
        <fullName evidence="1">Uncharacterized protein</fullName>
    </submittedName>
</protein>
<sequence>MTRRPSVRTEGRFALRFVMFHPRPAIVCTTGANRDRILPSEIVLKNIYY</sequence>
<evidence type="ECO:0000313" key="2">
    <source>
        <dbReference type="Proteomes" id="UP000214646"/>
    </source>
</evidence>
<dbReference type="AlphaFoldDB" id="A0A225DAG3"/>